<dbReference type="Gene3D" id="1.10.1040.10">
    <property type="entry name" value="N-(1-d-carboxylethyl)-l-norvaline Dehydrogenase, domain 2"/>
    <property type="match status" value="1"/>
</dbReference>
<gene>
    <name evidence="3" type="ORF">DERYTH_LOCUS6103</name>
</gene>
<evidence type="ECO:0000313" key="4">
    <source>
        <dbReference type="Proteomes" id="UP000789405"/>
    </source>
</evidence>
<dbReference type="InterPro" id="IPR013332">
    <property type="entry name" value="KPR_N"/>
</dbReference>
<dbReference type="Pfam" id="PF02558">
    <property type="entry name" value="ApbA"/>
    <property type="match status" value="1"/>
</dbReference>
<comment type="caution">
    <text evidence="3">The sequence shown here is derived from an EMBL/GenBank/DDBJ whole genome shotgun (WGS) entry which is preliminary data.</text>
</comment>
<dbReference type="Pfam" id="PF08546">
    <property type="entry name" value="ApbA_C"/>
    <property type="match status" value="1"/>
</dbReference>
<reference evidence="3" key="1">
    <citation type="submission" date="2021-06" db="EMBL/GenBank/DDBJ databases">
        <authorList>
            <person name="Kallberg Y."/>
            <person name="Tangrot J."/>
            <person name="Rosling A."/>
        </authorList>
    </citation>
    <scope>NUCLEOTIDE SEQUENCE</scope>
    <source>
        <strain evidence="3">MA453B</strain>
    </source>
</reference>
<keyword evidence="4" id="KW-1185">Reference proteome</keyword>
<dbReference type="EMBL" id="CAJVPY010002680">
    <property type="protein sequence ID" value="CAG8568834.1"/>
    <property type="molecule type" value="Genomic_DNA"/>
</dbReference>
<evidence type="ECO:0000259" key="1">
    <source>
        <dbReference type="Pfam" id="PF02558"/>
    </source>
</evidence>
<protein>
    <submittedName>
        <fullName evidence="3">23509_t:CDS:1</fullName>
    </submittedName>
</protein>
<dbReference type="Proteomes" id="UP000789405">
    <property type="component" value="Unassembled WGS sequence"/>
</dbReference>
<feature type="domain" description="Ketopantoate reductase C-terminal" evidence="2">
    <location>
        <begin position="202"/>
        <end position="338"/>
    </location>
</feature>
<dbReference type="InterPro" id="IPR013752">
    <property type="entry name" value="KPA_reductase"/>
</dbReference>
<organism evidence="3 4">
    <name type="scientific">Dentiscutata erythropus</name>
    <dbReference type="NCBI Taxonomy" id="1348616"/>
    <lineage>
        <taxon>Eukaryota</taxon>
        <taxon>Fungi</taxon>
        <taxon>Fungi incertae sedis</taxon>
        <taxon>Mucoromycota</taxon>
        <taxon>Glomeromycotina</taxon>
        <taxon>Glomeromycetes</taxon>
        <taxon>Diversisporales</taxon>
        <taxon>Gigasporaceae</taxon>
        <taxon>Dentiscutata</taxon>
    </lineage>
</organism>
<dbReference type="InterPro" id="IPR013328">
    <property type="entry name" value="6PGD_dom2"/>
</dbReference>
<evidence type="ECO:0000313" key="3">
    <source>
        <dbReference type="EMBL" id="CAG8568834.1"/>
    </source>
</evidence>
<sequence>MVSIAILGCDNNAFYIASHLLYHNYNPQQHPDNNNRILLVGHQDPFHDLNISQKVVFKIFDGQEINIPRNQIEYTTDAKNIVEFKPDFVLLTLKGTRTIEVLKDIVNLDGKTVIVSMQDGILNSDIISVVLPNTKIIEGLILQNITSSQNCHFVQESSDGVIILQSTPESLKLQQIFHQSELFVRLCSNLKNVMYGQLILKLGNALVYLSGLPFEKYIKDKSWRRIHAYCQWEALEVFKHHGIEPVSAMNSSLPLQITPYLLMTPDWILRPVLDNVFKQESMKFGINLMAKDFRDFRFENKLEIDDLQGEIVRLGVGGSEGLETIYNSGIFRLVKLVENVLREAKKDWKVEIEADEVLNYIENGTVPQVLLNN</sequence>
<name>A0A9N9BI57_9GLOM</name>
<accession>A0A9N9BI57</accession>
<evidence type="ECO:0000259" key="2">
    <source>
        <dbReference type="Pfam" id="PF08546"/>
    </source>
</evidence>
<dbReference type="AlphaFoldDB" id="A0A9N9BI57"/>
<proteinExistence type="predicted"/>
<dbReference type="Gene3D" id="3.40.50.720">
    <property type="entry name" value="NAD(P)-binding Rossmann-like Domain"/>
    <property type="match status" value="1"/>
</dbReference>
<feature type="domain" description="Ketopantoate reductase N-terminal" evidence="1">
    <location>
        <begin position="37"/>
        <end position="164"/>
    </location>
</feature>
<dbReference type="OrthoDB" id="73846at2759"/>